<dbReference type="EMBL" id="JAJVCN010000003">
    <property type="protein sequence ID" value="MCE7008754.1"/>
    <property type="molecule type" value="Genomic_DNA"/>
</dbReference>
<accession>A0ABS8ZMI7</accession>
<keyword evidence="3" id="KW-1185">Reference proteome</keyword>
<protein>
    <submittedName>
        <fullName evidence="2">Uncharacterized protein</fullName>
    </submittedName>
</protein>
<reference evidence="2 3" key="1">
    <citation type="submission" date="2021-12" db="EMBL/GenBank/DDBJ databases">
        <title>Genome sequence of Kibdelosporangium philippinense ATCC 49844.</title>
        <authorList>
            <person name="Fedorov E.A."/>
            <person name="Omeragic M."/>
            <person name="Shalygina K.F."/>
            <person name="Maclea K.S."/>
        </authorList>
    </citation>
    <scope>NUCLEOTIDE SEQUENCE [LARGE SCALE GENOMIC DNA]</scope>
    <source>
        <strain evidence="2 3">ATCC 49844</strain>
    </source>
</reference>
<dbReference type="Proteomes" id="UP001521150">
    <property type="component" value="Unassembled WGS sequence"/>
</dbReference>
<evidence type="ECO:0000313" key="2">
    <source>
        <dbReference type="EMBL" id="MCE7008754.1"/>
    </source>
</evidence>
<dbReference type="RefSeq" id="WP_233730225.1">
    <property type="nucleotide sequence ID" value="NZ_JAJVCN010000003.1"/>
</dbReference>
<comment type="caution">
    <text evidence="2">The sequence shown here is derived from an EMBL/GenBank/DDBJ whole genome shotgun (WGS) entry which is preliminary data.</text>
</comment>
<gene>
    <name evidence="2" type="ORF">LWC34_38975</name>
</gene>
<feature type="region of interest" description="Disordered" evidence="1">
    <location>
        <begin position="71"/>
        <end position="90"/>
    </location>
</feature>
<evidence type="ECO:0000256" key="1">
    <source>
        <dbReference type="SAM" id="MobiDB-lite"/>
    </source>
</evidence>
<organism evidence="2 3">
    <name type="scientific">Kibdelosporangium philippinense</name>
    <dbReference type="NCBI Taxonomy" id="211113"/>
    <lineage>
        <taxon>Bacteria</taxon>
        <taxon>Bacillati</taxon>
        <taxon>Actinomycetota</taxon>
        <taxon>Actinomycetes</taxon>
        <taxon>Pseudonocardiales</taxon>
        <taxon>Pseudonocardiaceae</taxon>
        <taxon>Kibdelosporangium</taxon>
    </lineage>
</organism>
<evidence type="ECO:0000313" key="3">
    <source>
        <dbReference type="Proteomes" id="UP001521150"/>
    </source>
</evidence>
<sequence>MADYHVIDIDLSGLWKLEHPPACPLDERQCLVHQRAEQIVGPDTKAGRFECRLGPLDELLIGREIAVHDATEPAVSDQSTAPQGDPVQSGDAQVRSVHLDLSTFPNPGAVLVDGVDIARAVSAVEVHADVHSVPHIVLSMPIPQVTIDGQRCHVQLHKGTRDALAELGWTPPCPETGAPLDFYGQRRVTKLALDLARRLLSTFTTGEKAHPGRPSVRTGWVAEESLNRWRELMTSLVADHAAFDPEHGLSAPGVVDDVHGTNHAIIRHYESGEDLCRPCATLRGELQRAGLPNHDTGGQP</sequence>
<proteinExistence type="predicted"/>
<name>A0ABS8ZMI7_9PSEU</name>